<keyword evidence="2" id="KW-1185">Reference proteome</keyword>
<feature type="non-terminal residue" evidence="1">
    <location>
        <position position="1"/>
    </location>
</feature>
<evidence type="ECO:0000313" key="1">
    <source>
        <dbReference type="EMBL" id="CAH2215615.1"/>
    </source>
</evidence>
<dbReference type="AlphaFoldDB" id="A0A8S4QM57"/>
<protein>
    <submittedName>
        <fullName evidence="1">Jg22238 protein</fullName>
    </submittedName>
</protein>
<dbReference type="Proteomes" id="UP000838756">
    <property type="component" value="Unassembled WGS sequence"/>
</dbReference>
<comment type="caution">
    <text evidence="1">The sequence shown here is derived from an EMBL/GenBank/DDBJ whole genome shotgun (WGS) entry which is preliminary data.</text>
</comment>
<evidence type="ECO:0000313" key="2">
    <source>
        <dbReference type="Proteomes" id="UP000838756"/>
    </source>
</evidence>
<accession>A0A8S4QM57</accession>
<reference evidence="1" key="1">
    <citation type="submission" date="2022-03" db="EMBL/GenBank/DDBJ databases">
        <authorList>
            <person name="Lindestad O."/>
        </authorList>
    </citation>
    <scope>NUCLEOTIDE SEQUENCE</scope>
</reference>
<name>A0A8S4QM57_9NEOP</name>
<organism evidence="1 2">
    <name type="scientific">Pararge aegeria aegeria</name>
    <dbReference type="NCBI Taxonomy" id="348720"/>
    <lineage>
        <taxon>Eukaryota</taxon>
        <taxon>Metazoa</taxon>
        <taxon>Ecdysozoa</taxon>
        <taxon>Arthropoda</taxon>
        <taxon>Hexapoda</taxon>
        <taxon>Insecta</taxon>
        <taxon>Pterygota</taxon>
        <taxon>Neoptera</taxon>
        <taxon>Endopterygota</taxon>
        <taxon>Lepidoptera</taxon>
        <taxon>Glossata</taxon>
        <taxon>Ditrysia</taxon>
        <taxon>Papilionoidea</taxon>
        <taxon>Nymphalidae</taxon>
        <taxon>Satyrinae</taxon>
        <taxon>Satyrini</taxon>
        <taxon>Parargina</taxon>
        <taxon>Pararge</taxon>
    </lineage>
</organism>
<gene>
    <name evidence="1" type="primary">jg22238</name>
    <name evidence="1" type="ORF">PAEG_LOCUS3744</name>
</gene>
<proteinExistence type="predicted"/>
<dbReference type="EMBL" id="CAKXAJ010012239">
    <property type="protein sequence ID" value="CAH2215615.1"/>
    <property type="molecule type" value="Genomic_DNA"/>
</dbReference>
<sequence>HARAARELRHLVAEVVAVVLQQAVGGAAADGRLLMRLSKHYSEISHHIAIAQSDILVFW</sequence>